<dbReference type="AlphaFoldDB" id="A0A6A8D9V8"/>
<evidence type="ECO:0000256" key="1">
    <source>
        <dbReference type="ARBA" id="ARBA00022723"/>
    </source>
</evidence>
<evidence type="ECO:0000256" key="2">
    <source>
        <dbReference type="ARBA" id="ARBA00022801"/>
    </source>
</evidence>
<dbReference type="InterPro" id="IPR002933">
    <property type="entry name" value="Peptidase_M20"/>
</dbReference>
<evidence type="ECO:0000259" key="4">
    <source>
        <dbReference type="Pfam" id="PF07687"/>
    </source>
</evidence>
<dbReference type="InterPro" id="IPR011650">
    <property type="entry name" value="Peptidase_M20_dimer"/>
</dbReference>
<dbReference type="OrthoDB" id="9783294at2"/>
<protein>
    <submittedName>
        <fullName evidence="5">M20/M25/M40 family metallo-hydrolase</fullName>
    </submittedName>
</protein>
<dbReference type="InterPro" id="IPR050072">
    <property type="entry name" value="Peptidase_M20A"/>
</dbReference>
<gene>
    <name evidence="5" type="ORF">GH741_07540</name>
</gene>
<dbReference type="PANTHER" id="PTHR43808:SF9">
    <property type="entry name" value="BLL0789 PROTEIN"/>
    <property type="match status" value="1"/>
</dbReference>
<accession>A0A6A8D9V8</accession>
<dbReference type="Gene3D" id="3.30.70.360">
    <property type="match status" value="1"/>
</dbReference>
<dbReference type="SUPFAM" id="SSF55031">
    <property type="entry name" value="Bacterial exopeptidase dimerisation domain"/>
    <property type="match status" value="1"/>
</dbReference>
<comment type="caution">
    <text evidence="5">The sequence shown here is derived from an EMBL/GenBank/DDBJ whole genome shotgun (WGS) entry which is preliminary data.</text>
</comment>
<dbReference type="GO" id="GO:0016787">
    <property type="term" value="F:hydrolase activity"/>
    <property type="evidence" value="ECO:0007669"/>
    <property type="project" value="UniProtKB-KW"/>
</dbReference>
<feature type="active site" description="Proton acceptor" evidence="3">
    <location>
        <position position="142"/>
    </location>
</feature>
<reference evidence="5" key="1">
    <citation type="submission" date="2019-11" db="EMBL/GenBank/DDBJ databases">
        <authorList>
            <person name="Li J."/>
        </authorList>
    </citation>
    <scope>NUCLEOTIDE SEQUENCE</scope>
    <source>
        <strain evidence="5">B6B</strain>
    </source>
</reference>
<dbReference type="EMBL" id="WJNG01000005">
    <property type="protein sequence ID" value="MRH42535.1"/>
    <property type="molecule type" value="Genomic_DNA"/>
</dbReference>
<dbReference type="Gene3D" id="3.40.630.10">
    <property type="entry name" value="Zn peptidases"/>
    <property type="match status" value="1"/>
</dbReference>
<evidence type="ECO:0000313" key="6">
    <source>
        <dbReference type="Proteomes" id="UP000799092"/>
    </source>
</evidence>
<keyword evidence="2 5" id="KW-0378">Hydrolase</keyword>
<feature type="active site" evidence="3">
    <location>
        <position position="81"/>
    </location>
</feature>
<dbReference type="Pfam" id="PF01546">
    <property type="entry name" value="Peptidase_M20"/>
    <property type="match status" value="1"/>
</dbReference>
<dbReference type="PANTHER" id="PTHR43808">
    <property type="entry name" value="ACETYLORNITHINE DEACETYLASE"/>
    <property type="match status" value="1"/>
</dbReference>
<organism evidence="5 6">
    <name type="scientific">Aquibacillus halophilus</name>
    <dbReference type="NCBI Taxonomy" id="930132"/>
    <lineage>
        <taxon>Bacteria</taxon>
        <taxon>Bacillati</taxon>
        <taxon>Bacillota</taxon>
        <taxon>Bacilli</taxon>
        <taxon>Bacillales</taxon>
        <taxon>Bacillaceae</taxon>
        <taxon>Aquibacillus</taxon>
    </lineage>
</organism>
<dbReference type="CDD" id="cd03885">
    <property type="entry name" value="M20_CPDG2"/>
    <property type="match status" value="1"/>
</dbReference>
<keyword evidence="6" id="KW-1185">Reference proteome</keyword>
<dbReference type="RefSeq" id="WP_153736174.1">
    <property type="nucleotide sequence ID" value="NZ_WJNG01000005.1"/>
</dbReference>
<dbReference type="PIRSF" id="PIRSF037238">
    <property type="entry name" value="Carboxypeptidase_G2"/>
    <property type="match status" value="1"/>
</dbReference>
<dbReference type="SUPFAM" id="SSF53187">
    <property type="entry name" value="Zn-dependent exopeptidases"/>
    <property type="match status" value="1"/>
</dbReference>
<name>A0A6A8D9V8_9BACI</name>
<feature type="domain" description="Peptidase M20 dimerisation" evidence="4">
    <location>
        <begin position="178"/>
        <end position="277"/>
    </location>
</feature>
<keyword evidence="1" id="KW-0479">Metal-binding</keyword>
<evidence type="ECO:0000313" key="5">
    <source>
        <dbReference type="EMBL" id="MRH42535.1"/>
    </source>
</evidence>
<dbReference type="InterPro" id="IPR017150">
    <property type="entry name" value="Pept_M20_glutamate_carboxypep"/>
</dbReference>
<dbReference type="Pfam" id="PF07687">
    <property type="entry name" value="M20_dimer"/>
    <property type="match status" value="1"/>
</dbReference>
<proteinExistence type="predicted"/>
<dbReference type="GO" id="GO:0046872">
    <property type="term" value="F:metal ion binding"/>
    <property type="evidence" value="ECO:0007669"/>
    <property type="project" value="UniProtKB-KW"/>
</dbReference>
<dbReference type="InterPro" id="IPR036264">
    <property type="entry name" value="Bact_exopeptidase_dim_dom"/>
</dbReference>
<sequence>MIKFLETQQEEMIKLIKKLVNIDSGSHFKQGVDTIGKILQNQFVELGFAVEEIENEEIGNHLIIKHKEATSPSIIILAHLDTVFQEGTVDERPFKIKGDRAYGPGVIDMKSSLVVVLFAIKALIQQGDNGYKNIQIIFNSDEEIGSLTSRSIIEKEAKGKKYALVMEPARKNGSLVSSRRGKGNYTISVKGRAAHSGIEPEKGRSAIEELAHKIIQLHELSDLDSGISVNVGLIEGGSSVNTVSDYAIAHIDIRIAEMEQAEPLEVRIEEICSTTDVAGTEVSLEGEIIRPPMEKNKKTEVLLNIIREVGEKIGVEIEDTATGGGSDASFTSALGIATIDGLGPIGGNAHSDKEYLELSSLIPRTLLLATIIQRLSNGR</sequence>
<evidence type="ECO:0000256" key="3">
    <source>
        <dbReference type="PIRSR" id="PIRSR037238-1"/>
    </source>
</evidence>
<dbReference type="Proteomes" id="UP000799092">
    <property type="component" value="Unassembled WGS sequence"/>
</dbReference>